<proteinExistence type="predicted"/>
<reference evidence="1" key="2">
    <citation type="submission" date="2020-12" db="EMBL/GenBank/DDBJ databases">
        <authorList>
            <person name="Kanost M."/>
        </authorList>
    </citation>
    <scope>NUCLEOTIDE SEQUENCE</scope>
</reference>
<accession>A0A921ZIM2</accession>
<sequence>MNTTAHSLRIVSCNYLNIRNSDVTKKEIEINLNRNSEHIKIQPNHNSYTERSNRYVKRTFFVRKRVHEIDKKKNNIEEAAALNEDKLFMAYNKCIRKRLGLEECETLGVN</sequence>
<keyword evidence="2" id="KW-1185">Reference proteome</keyword>
<gene>
    <name evidence="1" type="ORF">O3G_MSEX010760</name>
</gene>
<comment type="caution">
    <text evidence="1">The sequence shown here is derived from an EMBL/GenBank/DDBJ whole genome shotgun (WGS) entry which is preliminary data.</text>
</comment>
<organism evidence="1 2">
    <name type="scientific">Manduca sexta</name>
    <name type="common">Tobacco hawkmoth</name>
    <name type="synonym">Tobacco hornworm</name>
    <dbReference type="NCBI Taxonomy" id="7130"/>
    <lineage>
        <taxon>Eukaryota</taxon>
        <taxon>Metazoa</taxon>
        <taxon>Ecdysozoa</taxon>
        <taxon>Arthropoda</taxon>
        <taxon>Hexapoda</taxon>
        <taxon>Insecta</taxon>
        <taxon>Pterygota</taxon>
        <taxon>Neoptera</taxon>
        <taxon>Endopterygota</taxon>
        <taxon>Lepidoptera</taxon>
        <taxon>Glossata</taxon>
        <taxon>Ditrysia</taxon>
        <taxon>Bombycoidea</taxon>
        <taxon>Sphingidae</taxon>
        <taxon>Sphinginae</taxon>
        <taxon>Sphingini</taxon>
        <taxon>Manduca</taxon>
    </lineage>
</organism>
<evidence type="ECO:0000313" key="2">
    <source>
        <dbReference type="Proteomes" id="UP000791440"/>
    </source>
</evidence>
<dbReference type="Proteomes" id="UP000791440">
    <property type="component" value="Unassembled WGS sequence"/>
</dbReference>
<dbReference type="AlphaFoldDB" id="A0A921ZIM2"/>
<name>A0A921ZIM2_MANSE</name>
<protein>
    <submittedName>
        <fullName evidence="1">Uncharacterized protein</fullName>
    </submittedName>
</protein>
<evidence type="ECO:0000313" key="1">
    <source>
        <dbReference type="EMBL" id="KAG6458260.1"/>
    </source>
</evidence>
<dbReference type="EMBL" id="JH668577">
    <property type="protein sequence ID" value="KAG6458260.1"/>
    <property type="molecule type" value="Genomic_DNA"/>
</dbReference>
<reference evidence="1" key="1">
    <citation type="journal article" date="2016" name="Insect Biochem. Mol. Biol.">
        <title>Multifaceted biological insights from a draft genome sequence of the tobacco hornworm moth, Manduca sexta.</title>
        <authorList>
            <person name="Kanost M.R."/>
            <person name="Arrese E.L."/>
            <person name="Cao X."/>
            <person name="Chen Y.R."/>
            <person name="Chellapilla S."/>
            <person name="Goldsmith M.R."/>
            <person name="Grosse-Wilde E."/>
            <person name="Heckel D.G."/>
            <person name="Herndon N."/>
            <person name="Jiang H."/>
            <person name="Papanicolaou A."/>
            <person name="Qu J."/>
            <person name="Soulages J.L."/>
            <person name="Vogel H."/>
            <person name="Walters J."/>
            <person name="Waterhouse R.M."/>
            <person name="Ahn S.J."/>
            <person name="Almeida F.C."/>
            <person name="An C."/>
            <person name="Aqrawi P."/>
            <person name="Bretschneider A."/>
            <person name="Bryant W.B."/>
            <person name="Bucks S."/>
            <person name="Chao H."/>
            <person name="Chevignon G."/>
            <person name="Christen J.M."/>
            <person name="Clarke D.F."/>
            <person name="Dittmer N.T."/>
            <person name="Ferguson L.C.F."/>
            <person name="Garavelou S."/>
            <person name="Gordon K.H.J."/>
            <person name="Gunaratna R.T."/>
            <person name="Han Y."/>
            <person name="Hauser F."/>
            <person name="He Y."/>
            <person name="Heidel-Fischer H."/>
            <person name="Hirsh A."/>
            <person name="Hu Y."/>
            <person name="Jiang H."/>
            <person name="Kalra D."/>
            <person name="Klinner C."/>
            <person name="Konig C."/>
            <person name="Kovar C."/>
            <person name="Kroll A.R."/>
            <person name="Kuwar S.S."/>
            <person name="Lee S.L."/>
            <person name="Lehman R."/>
            <person name="Li K."/>
            <person name="Li Z."/>
            <person name="Liang H."/>
            <person name="Lovelace S."/>
            <person name="Lu Z."/>
            <person name="Mansfield J.H."/>
            <person name="McCulloch K.J."/>
            <person name="Mathew T."/>
            <person name="Morton B."/>
            <person name="Muzny D.M."/>
            <person name="Neunemann D."/>
            <person name="Ongeri F."/>
            <person name="Pauchet Y."/>
            <person name="Pu L.L."/>
            <person name="Pyrousis I."/>
            <person name="Rao X.J."/>
            <person name="Redding A."/>
            <person name="Roesel C."/>
            <person name="Sanchez-Gracia A."/>
            <person name="Schaack S."/>
            <person name="Shukla A."/>
            <person name="Tetreau G."/>
            <person name="Wang Y."/>
            <person name="Xiong G.H."/>
            <person name="Traut W."/>
            <person name="Walsh T.K."/>
            <person name="Worley K.C."/>
            <person name="Wu D."/>
            <person name="Wu W."/>
            <person name="Wu Y.Q."/>
            <person name="Zhang X."/>
            <person name="Zou Z."/>
            <person name="Zucker H."/>
            <person name="Briscoe A.D."/>
            <person name="Burmester T."/>
            <person name="Clem R.J."/>
            <person name="Feyereisen R."/>
            <person name="Grimmelikhuijzen C.J.P."/>
            <person name="Hamodrakas S.J."/>
            <person name="Hansson B.S."/>
            <person name="Huguet E."/>
            <person name="Jermiin L.S."/>
            <person name="Lan Q."/>
            <person name="Lehman H.K."/>
            <person name="Lorenzen M."/>
            <person name="Merzendorfer H."/>
            <person name="Michalopoulos I."/>
            <person name="Morton D.B."/>
            <person name="Muthukrishnan S."/>
            <person name="Oakeshott J.G."/>
            <person name="Palmer W."/>
            <person name="Park Y."/>
            <person name="Passarelli A.L."/>
            <person name="Rozas J."/>
            <person name="Schwartz L.M."/>
            <person name="Smith W."/>
            <person name="Southgate A."/>
            <person name="Vilcinskas A."/>
            <person name="Vogt R."/>
            <person name="Wang P."/>
            <person name="Werren J."/>
            <person name="Yu X.Q."/>
            <person name="Zhou J.J."/>
            <person name="Brown S.J."/>
            <person name="Scherer S.E."/>
            <person name="Richards S."/>
            <person name="Blissard G.W."/>
        </authorList>
    </citation>
    <scope>NUCLEOTIDE SEQUENCE</scope>
</reference>